<sequence>MERRSTRERDEENTHAQHEKALEEGEGAGTRGRDGGRKDCVVAGFGHSVGWIEGNGSPAKGSGNSHGLMIGDGWMGMGKGKGDGFGARDASGTALLQHDTTDLKKPLRVQ</sequence>
<dbReference type="AlphaFoldDB" id="A0A292Q5Y7"/>
<evidence type="ECO:0000313" key="2">
    <source>
        <dbReference type="EMBL" id="CUS14365.1"/>
    </source>
</evidence>
<proteinExistence type="predicted"/>
<feature type="compositionally biased region" description="Basic and acidic residues" evidence="1">
    <location>
        <begin position="1"/>
        <end position="23"/>
    </location>
</feature>
<keyword evidence="3" id="KW-1185">Reference proteome</keyword>
<dbReference type="Proteomes" id="UP001412239">
    <property type="component" value="Unassembled WGS sequence"/>
</dbReference>
<feature type="region of interest" description="Disordered" evidence="1">
    <location>
        <begin position="85"/>
        <end position="110"/>
    </location>
</feature>
<dbReference type="EMBL" id="LN890960">
    <property type="protein sequence ID" value="CUS14365.1"/>
    <property type="molecule type" value="Genomic_DNA"/>
</dbReference>
<feature type="compositionally biased region" description="Basic and acidic residues" evidence="1">
    <location>
        <begin position="99"/>
        <end position="110"/>
    </location>
</feature>
<reference evidence="2" key="1">
    <citation type="submission" date="2015-10" db="EMBL/GenBank/DDBJ databases">
        <authorList>
            <person name="Regsiter A."/>
            <person name="william w."/>
        </authorList>
    </citation>
    <scope>NUCLEOTIDE SEQUENCE</scope>
    <source>
        <strain evidence="2">Montdore</strain>
    </source>
</reference>
<protein>
    <submittedName>
        <fullName evidence="2">Uncharacterized protein</fullName>
    </submittedName>
</protein>
<evidence type="ECO:0000313" key="3">
    <source>
        <dbReference type="Proteomes" id="UP001412239"/>
    </source>
</evidence>
<evidence type="ECO:0000256" key="1">
    <source>
        <dbReference type="SAM" id="MobiDB-lite"/>
    </source>
</evidence>
<organism evidence="2 3">
    <name type="scientific">Tuber aestivum</name>
    <name type="common">summer truffle</name>
    <dbReference type="NCBI Taxonomy" id="59557"/>
    <lineage>
        <taxon>Eukaryota</taxon>
        <taxon>Fungi</taxon>
        <taxon>Dikarya</taxon>
        <taxon>Ascomycota</taxon>
        <taxon>Pezizomycotina</taxon>
        <taxon>Pezizomycetes</taxon>
        <taxon>Pezizales</taxon>
        <taxon>Tuberaceae</taxon>
        <taxon>Tuber</taxon>
    </lineage>
</organism>
<name>A0A292Q5Y7_9PEZI</name>
<feature type="region of interest" description="Disordered" evidence="1">
    <location>
        <begin position="1"/>
        <end position="37"/>
    </location>
</feature>
<accession>A0A292Q5Y7</accession>
<gene>
    <name evidence="2" type="ORF">GSTUAT00001655001</name>
</gene>